<dbReference type="InterPro" id="IPR050357">
    <property type="entry name" value="Arrestin_domain-protein"/>
</dbReference>
<evidence type="ECO:0000259" key="1">
    <source>
        <dbReference type="Pfam" id="PF00339"/>
    </source>
</evidence>
<dbReference type="GO" id="GO:0031625">
    <property type="term" value="F:ubiquitin protein ligase binding"/>
    <property type="evidence" value="ECO:0007669"/>
    <property type="project" value="TreeGrafter"/>
</dbReference>
<dbReference type="EMBL" id="KV428087">
    <property type="protein sequence ID" value="KZT37279.1"/>
    <property type="molecule type" value="Genomic_DNA"/>
</dbReference>
<name>A0A166CBB3_9AGAM</name>
<evidence type="ECO:0000313" key="2">
    <source>
        <dbReference type="EMBL" id="KZT37279.1"/>
    </source>
</evidence>
<organism evidence="2 3">
    <name type="scientific">Sistotremastrum suecicum HHB10207 ss-3</name>
    <dbReference type="NCBI Taxonomy" id="1314776"/>
    <lineage>
        <taxon>Eukaryota</taxon>
        <taxon>Fungi</taxon>
        <taxon>Dikarya</taxon>
        <taxon>Basidiomycota</taxon>
        <taxon>Agaricomycotina</taxon>
        <taxon>Agaricomycetes</taxon>
        <taxon>Sistotremastrales</taxon>
        <taxon>Sistotremastraceae</taxon>
        <taxon>Sistotremastrum</taxon>
    </lineage>
</organism>
<proteinExistence type="predicted"/>
<dbReference type="Gene3D" id="2.60.40.640">
    <property type="match status" value="1"/>
</dbReference>
<dbReference type="InterPro" id="IPR011021">
    <property type="entry name" value="Arrestin-like_N"/>
</dbReference>
<dbReference type="InterPro" id="IPR014752">
    <property type="entry name" value="Arrestin-like_C"/>
</dbReference>
<dbReference type="SUPFAM" id="SSF81296">
    <property type="entry name" value="E set domains"/>
    <property type="match status" value="1"/>
</dbReference>
<reference evidence="2 3" key="1">
    <citation type="journal article" date="2016" name="Mol. Biol. Evol.">
        <title>Comparative Genomics of Early-Diverging Mushroom-Forming Fungi Provides Insights into the Origins of Lignocellulose Decay Capabilities.</title>
        <authorList>
            <person name="Nagy L.G."/>
            <person name="Riley R."/>
            <person name="Tritt A."/>
            <person name="Adam C."/>
            <person name="Daum C."/>
            <person name="Floudas D."/>
            <person name="Sun H."/>
            <person name="Yadav J.S."/>
            <person name="Pangilinan J."/>
            <person name="Larsson K.H."/>
            <person name="Matsuura K."/>
            <person name="Barry K."/>
            <person name="Labutti K."/>
            <person name="Kuo R."/>
            <person name="Ohm R.A."/>
            <person name="Bhattacharya S.S."/>
            <person name="Shirouzu T."/>
            <person name="Yoshinaga Y."/>
            <person name="Martin F.M."/>
            <person name="Grigoriev I.V."/>
            <person name="Hibbett D.S."/>
        </authorList>
    </citation>
    <scope>NUCLEOTIDE SEQUENCE [LARGE SCALE GENOMIC DNA]</scope>
    <source>
        <strain evidence="2 3">HHB10207 ss-3</strain>
    </source>
</reference>
<dbReference type="GO" id="GO:0005829">
    <property type="term" value="C:cytosol"/>
    <property type="evidence" value="ECO:0007669"/>
    <property type="project" value="TreeGrafter"/>
</dbReference>
<dbReference type="GO" id="GO:0030674">
    <property type="term" value="F:protein-macromolecule adaptor activity"/>
    <property type="evidence" value="ECO:0007669"/>
    <property type="project" value="TreeGrafter"/>
</dbReference>
<feature type="domain" description="Arrestin-like N-terminal" evidence="1">
    <location>
        <begin position="19"/>
        <end position="141"/>
    </location>
</feature>
<keyword evidence="3" id="KW-1185">Reference proteome</keyword>
<sequence length="399" mass="44343">MTTSRCDVFSLEMDDDFRIPGSMVSGFVDINLSRAFEKKVKEVSVMLVGEVTTRVSQTGFDTSTSEEERKSFIEQRTSLWELEKSPPPFSSSSDSNMLSVPFAFEIPDESLPPSFWCSTAEGCAFVKYFVKVTAVRDAWYNSNVSISRPFPFTPFDDSCLLTDSAISCAARGKHTAEKLMRKGALFGGRGKVEVDFFVPGLPVMPQLQSIPVTVAIRCFSKPLSSSHSKDPSKFTFPKPPACPREIALYLTCVCDIRAQHYEVTSIASQKPIGCFGKPAKRLPDDALAERVRVAVEEPVWYPDEQNPKEGRWGQAVELSTEVVLCCSSSFDVDILKVNYQLDLKISFDGFDNELEMTIPLGPVSSGLYRDQPHDHLPKLDLPPGYWEVVQVVEGKAPAK</sequence>
<protein>
    <recommendedName>
        <fullName evidence="1">Arrestin-like N-terminal domain-containing protein</fullName>
    </recommendedName>
</protein>
<dbReference type="Pfam" id="PF00339">
    <property type="entry name" value="Arrestin_N"/>
    <property type="match status" value="1"/>
</dbReference>
<dbReference type="InterPro" id="IPR014756">
    <property type="entry name" value="Ig_E-set"/>
</dbReference>
<accession>A0A166CBB3</accession>
<dbReference type="GO" id="GO:0070086">
    <property type="term" value="P:ubiquitin-dependent endocytosis"/>
    <property type="evidence" value="ECO:0007669"/>
    <property type="project" value="TreeGrafter"/>
</dbReference>
<dbReference type="STRING" id="1314776.A0A166CBB3"/>
<dbReference type="AlphaFoldDB" id="A0A166CBB3"/>
<dbReference type="Proteomes" id="UP000076798">
    <property type="component" value="Unassembled WGS sequence"/>
</dbReference>
<dbReference type="PANTHER" id="PTHR11188:SF17">
    <property type="entry name" value="FI21816P1"/>
    <property type="match status" value="1"/>
</dbReference>
<evidence type="ECO:0000313" key="3">
    <source>
        <dbReference type="Proteomes" id="UP000076798"/>
    </source>
</evidence>
<dbReference type="PANTHER" id="PTHR11188">
    <property type="entry name" value="ARRESTIN DOMAIN CONTAINING PROTEIN"/>
    <property type="match status" value="1"/>
</dbReference>
<dbReference type="OrthoDB" id="2333384at2759"/>
<gene>
    <name evidence="2" type="ORF">SISSUDRAFT_1062993</name>
</gene>
<dbReference type="GO" id="GO:0005886">
    <property type="term" value="C:plasma membrane"/>
    <property type="evidence" value="ECO:0007669"/>
    <property type="project" value="TreeGrafter"/>
</dbReference>